<reference evidence="1 2" key="1">
    <citation type="journal article" date="2013" name="PLoS ONE">
        <title>Poles Apart: Arctic and Antarctic Octadecabacter strains Share High Genome Plasticity and a New Type of Xanthorhodopsin.</title>
        <authorList>
            <person name="Vollmers J."/>
            <person name="Voget S."/>
            <person name="Dietrich S."/>
            <person name="Gollnow K."/>
            <person name="Smits M."/>
            <person name="Meyer K."/>
            <person name="Brinkhoff T."/>
            <person name="Simon M."/>
            <person name="Daniel R."/>
        </authorList>
    </citation>
    <scope>NUCLEOTIDE SEQUENCE [LARGE SCALE GENOMIC DNA]</scope>
    <source>
        <strain evidence="1 2">307</strain>
    </source>
</reference>
<dbReference type="EMBL" id="CP003740">
    <property type="protein sequence ID" value="AGI68642.1"/>
    <property type="molecule type" value="Genomic_DNA"/>
</dbReference>
<protein>
    <submittedName>
        <fullName evidence="1">Uncharacterized protein</fullName>
    </submittedName>
</protein>
<dbReference type="Proteomes" id="UP000005307">
    <property type="component" value="Chromosome"/>
</dbReference>
<organism evidence="1 2">
    <name type="scientific">Octadecabacter antarcticus 307</name>
    <dbReference type="NCBI Taxonomy" id="391626"/>
    <lineage>
        <taxon>Bacteria</taxon>
        <taxon>Pseudomonadati</taxon>
        <taxon>Pseudomonadota</taxon>
        <taxon>Alphaproteobacteria</taxon>
        <taxon>Rhodobacterales</taxon>
        <taxon>Roseobacteraceae</taxon>
        <taxon>Octadecabacter</taxon>
    </lineage>
</organism>
<dbReference type="AlphaFoldDB" id="M9R8U8"/>
<evidence type="ECO:0000313" key="2">
    <source>
        <dbReference type="Proteomes" id="UP000005307"/>
    </source>
</evidence>
<keyword evidence="2" id="KW-1185">Reference proteome</keyword>
<sequence length="56" mass="6487">MHSYADLKFNKRDWNLAASEVKQLLQSRISDKLYAEIRNVAHLFTLDQPTEAIALI</sequence>
<proteinExistence type="predicted"/>
<dbReference type="HOGENOM" id="CLU_3009836_0_0_5"/>
<name>M9R8U8_9RHOB</name>
<accession>M9R8U8</accession>
<dbReference type="KEGG" id="oat:OAN307_c31060"/>
<dbReference type="STRING" id="391626.OAN307_c31060"/>
<evidence type="ECO:0000313" key="1">
    <source>
        <dbReference type="EMBL" id="AGI68642.1"/>
    </source>
</evidence>
<gene>
    <name evidence="1" type="ORF">OAN307_c31060</name>
</gene>